<evidence type="ECO:0000256" key="15">
    <source>
        <dbReference type="ARBA" id="ARBA00023006"/>
    </source>
</evidence>
<dbReference type="Gene3D" id="1.20.120.1750">
    <property type="match status" value="1"/>
</dbReference>
<dbReference type="InterPro" id="IPR003977">
    <property type="entry name" value="Parkin"/>
</dbReference>
<dbReference type="SMART" id="SM00647">
    <property type="entry name" value="IBR"/>
    <property type="match status" value="2"/>
</dbReference>
<dbReference type="PROSITE" id="PS51873">
    <property type="entry name" value="TRIAD"/>
    <property type="match status" value="1"/>
</dbReference>
<evidence type="ECO:0000256" key="16">
    <source>
        <dbReference type="ARBA" id="ARBA00023128"/>
    </source>
</evidence>
<evidence type="ECO:0000256" key="3">
    <source>
        <dbReference type="ARBA" id="ARBA00004514"/>
    </source>
</evidence>
<dbReference type="GO" id="GO:0006950">
    <property type="term" value="P:response to stress"/>
    <property type="evidence" value="ECO:0007669"/>
    <property type="project" value="UniProtKB-ARBA"/>
</dbReference>
<keyword evidence="16 19" id="KW-0496">Mitochondrion</keyword>
<dbReference type="CDD" id="cd20357">
    <property type="entry name" value="Rcat_RBR_parkin"/>
    <property type="match status" value="1"/>
</dbReference>
<evidence type="ECO:0000256" key="9">
    <source>
        <dbReference type="ARBA" id="ARBA00022723"/>
    </source>
</evidence>
<reference evidence="25" key="1">
    <citation type="submission" date="2025-08" db="UniProtKB">
        <authorList>
            <consortium name="RefSeq"/>
        </authorList>
    </citation>
    <scope>IDENTIFICATION</scope>
</reference>
<comment type="function">
    <text evidence="19">Functions within a multiprotein E3 ubiquitin ligase complex, catalyzing the covalent attachment of ubiquitin moieties onto substrate proteins.</text>
</comment>
<dbReference type="Gene3D" id="3.10.20.90">
    <property type="entry name" value="Phosphatidylinositol 3-kinase Catalytic Subunit, Chain A, domain 1"/>
    <property type="match status" value="1"/>
</dbReference>
<dbReference type="KEGG" id="goe:100904707"/>
<dbReference type="InterPro" id="IPR031127">
    <property type="entry name" value="E3_UB_ligase_RBR"/>
</dbReference>
<keyword evidence="8" id="KW-0808">Transferase</keyword>
<evidence type="ECO:0000256" key="21">
    <source>
        <dbReference type="SAM" id="SignalP"/>
    </source>
</evidence>
<keyword evidence="15 19" id="KW-0072">Autophagy</keyword>
<feature type="signal peptide" evidence="21">
    <location>
        <begin position="1"/>
        <end position="18"/>
    </location>
</feature>
<sequence length="483" mass="54282">MATSWLAWFLEALSKFLNFITFGKMLREEIEDTDLTVNVKFSKDLIIPVKISSDMTVQQIKDQLASELSIPQQELRIIFAGKELMDQTILQDFDVGDQTILHAVKQKQAQTSISIPEVNAETTCPLSDSIVKLQLTDSDRKTLGSSIDIRRVHFFVFCNDPCKQVCPGKLRVRCATCLQGTLLLQEDPQCWEDVLSKGRLKGKCQNDSCTGSDAEFFFKCAAHTPNTDNAAPLEHVKNNFQEVPCIACQDISQIVLVFPCEASHVICLECFLAYCLSRLNERKFVQTDLFGYTLACPVNCADSFIKDAHHFRVLGYEQYQRYQRFATEDFILKAGGVFCPRPGCGAGILLDETLSKCNKVTCSRIEGQGCGFVFCRDCLQGAHIGPCQEEDVAERDLTLAMQREDTAGGTLFMVDEDRASRSRWDKSSRITIKGTTKPCPKCRTPTERSGGCMHMACGRCDLEWCWICQAEWTRSCQGSHWFG</sequence>
<dbReference type="AlphaFoldDB" id="A0AAJ6QSL7"/>
<evidence type="ECO:0000256" key="1">
    <source>
        <dbReference type="ARBA" id="ARBA00001798"/>
    </source>
</evidence>
<keyword evidence="24" id="KW-1185">Reference proteome</keyword>
<dbReference type="PIRSF" id="PIRSF037880">
    <property type="entry name" value="Parkin"/>
    <property type="match status" value="1"/>
</dbReference>
<evidence type="ECO:0000256" key="4">
    <source>
        <dbReference type="ARBA" id="ARBA00004906"/>
    </source>
</evidence>
<dbReference type="SUPFAM" id="SSF57850">
    <property type="entry name" value="RING/U-box"/>
    <property type="match status" value="2"/>
</dbReference>
<dbReference type="RefSeq" id="XP_003742477.1">
    <property type="nucleotide sequence ID" value="XM_003742429.1"/>
</dbReference>
<dbReference type="InterPro" id="IPR054694">
    <property type="entry name" value="Parkin-like_IBR"/>
</dbReference>
<keyword evidence="14 19" id="KW-0832">Ubl conjugation</keyword>
<keyword evidence="7" id="KW-0597">Phosphoprotein</keyword>
<dbReference type="Pfam" id="PF00240">
    <property type="entry name" value="ubiquitin"/>
    <property type="match status" value="1"/>
</dbReference>
<evidence type="ECO:0000256" key="7">
    <source>
        <dbReference type="ARBA" id="ARBA00022553"/>
    </source>
</evidence>
<evidence type="ECO:0000256" key="6">
    <source>
        <dbReference type="ARBA" id="ARBA00022490"/>
    </source>
</evidence>
<dbReference type="InterPro" id="IPR047535">
    <property type="entry name" value="RING-HC_RBR_parkin"/>
</dbReference>
<dbReference type="FunFam" id="1.20.120.1750:FF:000009">
    <property type="entry name" value="E3 ubiquitin-protein ligase parkin"/>
    <property type="match status" value="1"/>
</dbReference>
<keyword evidence="6" id="KW-0963">Cytoplasm</keyword>
<dbReference type="Pfam" id="PF17978">
    <property type="entry name" value="zf-RING_14"/>
    <property type="match status" value="1"/>
</dbReference>
<evidence type="ECO:0000256" key="8">
    <source>
        <dbReference type="ARBA" id="ARBA00022679"/>
    </source>
</evidence>
<dbReference type="GO" id="GO:0016567">
    <property type="term" value="P:protein ubiquitination"/>
    <property type="evidence" value="ECO:0007669"/>
    <property type="project" value="UniProtKB-UniRule"/>
</dbReference>
<dbReference type="GO" id="GO:0000151">
    <property type="term" value="C:ubiquitin ligase complex"/>
    <property type="evidence" value="ECO:0007669"/>
    <property type="project" value="UniProtKB-UniRule"/>
</dbReference>
<dbReference type="Proteomes" id="UP000694867">
    <property type="component" value="Unplaced"/>
</dbReference>
<keyword evidence="11" id="KW-0863">Zinc-finger</keyword>
<evidence type="ECO:0000256" key="13">
    <source>
        <dbReference type="ARBA" id="ARBA00022833"/>
    </source>
</evidence>
<dbReference type="GO" id="GO:0000423">
    <property type="term" value="P:mitophagy"/>
    <property type="evidence" value="ECO:0007669"/>
    <property type="project" value="UniProtKB-ARBA"/>
</dbReference>
<dbReference type="EC" id="2.3.2.31" evidence="5 19"/>
<keyword evidence="12 19" id="KW-0833">Ubl conjugation pathway</keyword>
<comment type="pathway">
    <text evidence="4 19">Protein modification; protein ubiquitination.</text>
</comment>
<keyword evidence="10" id="KW-0677">Repeat</keyword>
<dbReference type="Pfam" id="PF22605">
    <property type="entry name" value="IBR_2"/>
    <property type="match status" value="1"/>
</dbReference>
<keyword evidence="21" id="KW-0732">Signal</keyword>
<dbReference type="FunFam" id="2.20.25.20:FF:000008">
    <property type="entry name" value="E3 ubiquitin-protein ligase parkin"/>
    <property type="match status" value="1"/>
</dbReference>
<dbReference type="PANTHER" id="PTHR11685">
    <property type="entry name" value="RBR FAMILY RING FINGER AND IBR DOMAIN-CONTAINING"/>
    <property type="match status" value="1"/>
</dbReference>
<dbReference type="InterPro" id="IPR044066">
    <property type="entry name" value="TRIAD_supradom"/>
</dbReference>
<name>A0AAJ6QSL7_9ACAR</name>
<feature type="active site" evidence="20">
    <location>
        <position position="452"/>
    </location>
</feature>
<dbReference type="GO" id="GO:0008270">
    <property type="term" value="F:zinc ion binding"/>
    <property type="evidence" value="ECO:0007669"/>
    <property type="project" value="UniProtKB-KW"/>
</dbReference>
<evidence type="ECO:0000256" key="19">
    <source>
        <dbReference type="PIRNR" id="PIRNR037880"/>
    </source>
</evidence>
<evidence type="ECO:0000259" key="23">
    <source>
        <dbReference type="PROSITE" id="PS51873"/>
    </source>
</evidence>
<dbReference type="CTD" id="40336"/>
<comment type="catalytic activity">
    <reaction evidence="1 19">
        <text>[E2 ubiquitin-conjugating enzyme]-S-ubiquitinyl-L-cysteine + [acceptor protein]-L-lysine = [E2 ubiquitin-conjugating enzyme]-L-cysteine + [acceptor protein]-N(6)-ubiquitinyl-L-lysine.</text>
        <dbReference type="EC" id="2.3.2.31"/>
    </reaction>
</comment>
<evidence type="ECO:0000256" key="5">
    <source>
        <dbReference type="ARBA" id="ARBA00012251"/>
    </source>
</evidence>
<dbReference type="CDD" id="cd20340">
    <property type="entry name" value="BRcat_RBR_parkin"/>
    <property type="match status" value="1"/>
</dbReference>
<keyword evidence="13 19" id="KW-0862">Zinc</keyword>
<dbReference type="InterPro" id="IPR047534">
    <property type="entry name" value="BRcat_RBR_parkin"/>
</dbReference>
<dbReference type="GO" id="GO:0005829">
    <property type="term" value="C:cytosol"/>
    <property type="evidence" value="ECO:0007669"/>
    <property type="project" value="UniProtKB-SubCell"/>
</dbReference>
<evidence type="ECO:0000256" key="17">
    <source>
        <dbReference type="ARBA" id="ARBA00029442"/>
    </source>
</evidence>
<protein>
    <recommendedName>
        <fullName evidence="18 19">E3 ubiquitin-protein ligase parkin</fullName>
        <ecNumber evidence="5 19">2.3.2.31</ecNumber>
    </recommendedName>
</protein>
<dbReference type="GO" id="GO:0009896">
    <property type="term" value="P:positive regulation of catabolic process"/>
    <property type="evidence" value="ECO:0007669"/>
    <property type="project" value="UniProtKB-ARBA"/>
</dbReference>
<feature type="chain" id="PRO_5042495654" description="E3 ubiquitin-protein ligase parkin" evidence="21">
    <location>
        <begin position="19"/>
        <end position="483"/>
    </location>
</feature>
<dbReference type="InterPro" id="IPR041565">
    <property type="entry name" value="Parkin_Znf-RING"/>
</dbReference>
<dbReference type="GO" id="GO:0022603">
    <property type="term" value="P:regulation of anatomical structure morphogenesis"/>
    <property type="evidence" value="ECO:0007669"/>
    <property type="project" value="UniProtKB-ARBA"/>
</dbReference>
<dbReference type="InterPro" id="IPR000626">
    <property type="entry name" value="Ubiquitin-like_dom"/>
</dbReference>
<evidence type="ECO:0000256" key="14">
    <source>
        <dbReference type="ARBA" id="ARBA00022843"/>
    </source>
</evidence>
<dbReference type="SMART" id="SM00213">
    <property type="entry name" value="UBQ"/>
    <property type="match status" value="1"/>
</dbReference>
<dbReference type="PROSITE" id="PS50053">
    <property type="entry name" value="UBIQUITIN_2"/>
    <property type="match status" value="1"/>
</dbReference>
<dbReference type="GO" id="GO:1902532">
    <property type="term" value="P:negative regulation of intracellular signal transduction"/>
    <property type="evidence" value="ECO:0007669"/>
    <property type="project" value="UniProtKB-ARBA"/>
</dbReference>
<evidence type="ECO:0000256" key="10">
    <source>
        <dbReference type="ARBA" id="ARBA00022737"/>
    </source>
</evidence>
<evidence type="ECO:0000259" key="22">
    <source>
        <dbReference type="PROSITE" id="PS50053"/>
    </source>
</evidence>
<accession>A0AAJ6QSL7</accession>
<comment type="subunit">
    <text evidence="19">Forms an E3 ubiquitin ligase complex.</text>
</comment>
<comment type="similarity">
    <text evidence="17 19">Belongs to the RBR family. Parkin subfamily.</text>
</comment>
<dbReference type="PRINTS" id="PR01475">
    <property type="entry name" value="PARKIN"/>
</dbReference>
<evidence type="ECO:0000313" key="24">
    <source>
        <dbReference type="Proteomes" id="UP000694867"/>
    </source>
</evidence>
<dbReference type="GO" id="GO:0061630">
    <property type="term" value="F:ubiquitin protein ligase activity"/>
    <property type="evidence" value="ECO:0007669"/>
    <property type="project" value="UniProtKB-EC"/>
</dbReference>
<evidence type="ECO:0000256" key="11">
    <source>
        <dbReference type="ARBA" id="ARBA00022771"/>
    </source>
</evidence>
<evidence type="ECO:0000256" key="18">
    <source>
        <dbReference type="ARBA" id="ARBA00029536"/>
    </source>
</evidence>
<gene>
    <name evidence="25" type="primary">LOC100904707</name>
</gene>
<evidence type="ECO:0000256" key="20">
    <source>
        <dbReference type="PIRSR" id="PIRSR037880-1"/>
    </source>
</evidence>
<dbReference type="GO" id="GO:0005739">
    <property type="term" value="C:mitochondrion"/>
    <property type="evidence" value="ECO:0007669"/>
    <property type="project" value="UniProtKB-SubCell"/>
</dbReference>
<dbReference type="InterPro" id="IPR047536">
    <property type="entry name" value="Rcat_RBR_parkin"/>
</dbReference>
<dbReference type="SUPFAM" id="SSF54236">
    <property type="entry name" value="Ubiquitin-like"/>
    <property type="match status" value="1"/>
</dbReference>
<dbReference type="InterPro" id="IPR029071">
    <property type="entry name" value="Ubiquitin-like_domsf"/>
</dbReference>
<comment type="subcellular location">
    <subcellularLocation>
        <location evidence="3">Cytoplasm</location>
        <location evidence="3">Cytosol</location>
    </subcellularLocation>
    <subcellularLocation>
        <location evidence="2 19">Mitochondrion</location>
    </subcellularLocation>
</comment>
<keyword evidence="9 19" id="KW-0479">Metal-binding</keyword>
<dbReference type="CDD" id="cd21382">
    <property type="entry name" value="RING0_parkin"/>
    <property type="match status" value="1"/>
</dbReference>
<dbReference type="Gene3D" id="2.20.25.20">
    <property type="match status" value="1"/>
</dbReference>
<evidence type="ECO:0000256" key="2">
    <source>
        <dbReference type="ARBA" id="ARBA00004173"/>
    </source>
</evidence>
<feature type="domain" description="Ubiquitin-like" evidence="22">
    <location>
        <begin position="35"/>
        <end position="110"/>
    </location>
</feature>
<organism evidence="24 25">
    <name type="scientific">Galendromus occidentalis</name>
    <name type="common">western predatory mite</name>
    <dbReference type="NCBI Taxonomy" id="34638"/>
    <lineage>
        <taxon>Eukaryota</taxon>
        <taxon>Metazoa</taxon>
        <taxon>Ecdysozoa</taxon>
        <taxon>Arthropoda</taxon>
        <taxon>Chelicerata</taxon>
        <taxon>Arachnida</taxon>
        <taxon>Acari</taxon>
        <taxon>Parasitiformes</taxon>
        <taxon>Mesostigmata</taxon>
        <taxon>Gamasina</taxon>
        <taxon>Phytoseioidea</taxon>
        <taxon>Phytoseiidae</taxon>
        <taxon>Typhlodrominae</taxon>
        <taxon>Galendromus</taxon>
    </lineage>
</organism>
<proteinExistence type="inferred from homology"/>
<dbReference type="InterPro" id="IPR002867">
    <property type="entry name" value="IBR_dom"/>
</dbReference>
<dbReference type="CDD" id="cd16627">
    <property type="entry name" value="RING-HC_RBR_parkin"/>
    <property type="match status" value="1"/>
</dbReference>
<dbReference type="Pfam" id="PF17976">
    <property type="entry name" value="zf-RING_12"/>
    <property type="match status" value="1"/>
</dbReference>
<evidence type="ECO:0000256" key="12">
    <source>
        <dbReference type="ARBA" id="ARBA00022786"/>
    </source>
</evidence>
<dbReference type="GeneID" id="100904707"/>
<feature type="domain" description="RING-type" evidence="23">
    <location>
        <begin position="241"/>
        <end position="483"/>
    </location>
</feature>
<dbReference type="InterPro" id="IPR041170">
    <property type="entry name" value="Znf-RING_14"/>
</dbReference>
<evidence type="ECO:0000313" key="25">
    <source>
        <dbReference type="RefSeq" id="XP_003742477.1"/>
    </source>
</evidence>